<dbReference type="PANTHER" id="PTHR22981">
    <property type="entry name" value="3-HYDROXYISOBUTYRATE DEHYDROGENASE-RELATED"/>
    <property type="match status" value="1"/>
</dbReference>
<feature type="domain" description="3-hydroxyisobutyrate dehydrogenase-like NAD-binding" evidence="6">
    <location>
        <begin position="167"/>
        <end position="285"/>
    </location>
</feature>
<dbReference type="PROSITE" id="PS00895">
    <property type="entry name" value="3_HYDROXYISOBUT_DH"/>
    <property type="match status" value="1"/>
</dbReference>
<dbReference type="Pfam" id="PF14833">
    <property type="entry name" value="NAD_binding_11"/>
    <property type="match status" value="1"/>
</dbReference>
<evidence type="ECO:0000313" key="8">
    <source>
        <dbReference type="Proteomes" id="UP000698173"/>
    </source>
</evidence>
<sequence>MMKIGMIGLGNMGMPMAKNLLESGFTVYGNDRSELAETVFQQAGGIIGLSAIQMAGRCAIILTSLPSTAAVESVYLGEAGLIHQSDENILLIDTSTVSPEVNRRISEEAQAKGVAYLAAPVSGGVIGAENQTLTFMVGGRAVDYERSLPIISVLGENLFHVNERIDSGTIAKLINNLLIGFYTAGVSEALALANENNMDMNKLFDMLNVSYGQSRIYERNFKSFIENEKYEPGFALKLLRKDMGFALQLAESNQLHLPISQALFAVYEEAEHAGLAEEDMSALYKRIGHQKIAFTIGGLK</sequence>
<dbReference type="InterPro" id="IPR013328">
    <property type="entry name" value="6PGD_dom2"/>
</dbReference>
<evidence type="ECO:0000313" key="7">
    <source>
        <dbReference type="EMBL" id="HJF33475.1"/>
    </source>
</evidence>
<dbReference type="GO" id="GO:0051287">
    <property type="term" value="F:NAD binding"/>
    <property type="evidence" value="ECO:0007669"/>
    <property type="project" value="InterPro"/>
</dbReference>
<dbReference type="EMBL" id="DYWT01000260">
    <property type="protein sequence ID" value="HJF33475.1"/>
    <property type="molecule type" value="Genomic_DNA"/>
</dbReference>
<dbReference type="InterPro" id="IPR029154">
    <property type="entry name" value="HIBADH-like_NADP-bd"/>
</dbReference>
<protein>
    <submittedName>
        <fullName evidence="7">NAD(P)-dependent oxidoreductase</fullName>
    </submittedName>
</protein>
<dbReference type="Pfam" id="PF03446">
    <property type="entry name" value="NAD_binding_2"/>
    <property type="match status" value="1"/>
</dbReference>
<reference evidence="7" key="2">
    <citation type="submission" date="2021-09" db="EMBL/GenBank/DDBJ databases">
        <authorList>
            <person name="Gilroy R."/>
        </authorList>
    </citation>
    <scope>NUCLEOTIDE SEQUENCE</scope>
    <source>
        <strain evidence="7">CHK171-7178</strain>
    </source>
</reference>
<organism evidence="7 8">
    <name type="scientific">Sporosarcina psychrophila</name>
    <name type="common">Bacillus psychrophilus</name>
    <dbReference type="NCBI Taxonomy" id="1476"/>
    <lineage>
        <taxon>Bacteria</taxon>
        <taxon>Bacillati</taxon>
        <taxon>Bacillota</taxon>
        <taxon>Bacilli</taxon>
        <taxon>Bacillales</taxon>
        <taxon>Caryophanaceae</taxon>
        <taxon>Sporosarcina</taxon>
    </lineage>
</organism>
<dbReference type="InterPro" id="IPR006115">
    <property type="entry name" value="6PGDH_NADP-bd"/>
</dbReference>
<comment type="similarity">
    <text evidence="1">Belongs to the HIBADH-related family.</text>
</comment>
<evidence type="ECO:0000256" key="3">
    <source>
        <dbReference type="ARBA" id="ARBA00023027"/>
    </source>
</evidence>
<evidence type="ECO:0000256" key="1">
    <source>
        <dbReference type="ARBA" id="ARBA00009080"/>
    </source>
</evidence>
<keyword evidence="3" id="KW-0520">NAD</keyword>
<dbReference type="Proteomes" id="UP000698173">
    <property type="component" value="Unassembled WGS sequence"/>
</dbReference>
<dbReference type="GO" id="GO:0016616">
    <property type="term" value="F:oxidoreductase activity, acting on the CH-OH group of donors, NAD or NADP as acceptor"/>
    <property type="evidence" value="ECO:0007669"/>
    <property type="project" value="TreeGrafter"/>
</dbReference>
<comment type="caution">
    <text evidence="7">The sequence shown here is derived from an EMBL/GenBank/DDBJ whole genome shotgun (WGS) entry which is preliminary data.</text>
</comment>
<dbReference type="InterPro" id="IPR015815">
    <property type="entry name" value="HIBADH-related"/>
</dbReference>
<accession>A0A921KE89</accession>
<feature type="active site" evidence="4">
    <location>
        <position position="172"/>
    </location>
</feature>
<dbReference type="PANTHER" id="PTHR22981:SF7">
    <property type="entry name" value="3-HYDROXYISOBUTYRATE DEHYDROGENASE, MITOCHONDRIAL"/>
    <property type="match status" value="1"/>
</dbReference>
<feature type="domain" description="6-phosphogluconate dehydrogenase NADP-binding" evidence="5">
    <location>
        <begin position="3"/>
        <end position="160"/>
    </location>
</feature>
<dbReference type="GO" id="GO:0050661">
    <property type="term" value="F:NADP binding"/>
    <property type="evidence" value="ECO:0007669"/>
    <property type="project" value="InterPro"/>
</dbReference>
<dbReference type="InterPro" id="IPR002204">
    <property type="entry name" value="3-OH-isobutyrate_DH-rel_CS"/>
</dbReference>
<proteinExistence type="inferred from homology"/>
<keyword evidence="2" id="KW-0560">Oxidoreductase</keyword>
<evidence type="ECO:0000256" key="2">
    <source>
        <dbReference type="ARBA" id="ARBA00023002"/>
    </source>
</evidence>
<dbReference type="PIRSF" id="PIRSF000103">
    <property type="entry name" value="HIBADH"/>
    <property type="match status" value="1"/>
</dbReference>
<dbReference type="AlphaFoldDB" id="A0A921KE89"/>
<dbReference type="GO" id="GO:0016054">
    <property type="term" value="P:organic acid catabolic process"/>
    <property type="evidence" value="ECO:0007669"/>
    <property type="project" value="UniProtKB-ARBA"/>
</dbReference>
<dbReference type="SUPFAM" id="SSF51735">
    <property type="entry name" value="NAD(P)-binding Rossmann-fold domains"/>
    <property type="match status" value="1"/>
</dbReference>
<evidence type="ECO:0000259" key="5">
    <source>
        <dbReference type="Pfam" id="PF03446"/>
    </source>
</evidence>
<gene>
    <name evidence="7" type="ORF">K8V56_17065</name>
</gene>
<reference evidence="7" key="1">
    <citation type="journal article" date="2021" name="PeerJ">
        <title>Extensive microbial diversity within the chicken gut microbiome revealed by metagenomics and culture.</title>
        <authorList>
            <person name="Gilroy R."/>
            <person name="Ravi A."/>
            <person name="Getino M."/>
            <person name="Pursley I."/>
            <person name="Horton D.L."/>
            <person name="Alikhan N.F."/>
            <person name="Baker D."/>
            <person name="Gharbi K."/>
            <person name="Hall N."/>
            <person name="Watson M."/>
            <person name="Adriaenssens E.M."/>
            <person name="Foster-Nyarko E."/>
            <person name="Jarju S."/>
            <person name="Secka A."/>
            <person name="Antonio M."/>
            <person name="Oren A."/>
            <person name="Chaudhuri R.R."/>
            <person name="La Ragione R."/>
            <person name="Hildebrand F."/>
            <person name="Pallen M.J."/>
        </authorList>
    </citation>
    <scope>NUCLEOTIDE SEQUENCE</scope>
    <source>
        <strain evidence="7">CHK171-7178</strain>
    </source>
</reference>
<evidence type="ECO:0000259" key="6">
    <source>
        <dbReference type="Pfam" id="PF14833"/>
    </source>
</evidence>
<dbReference type="InterPro" id="IPR008927">
    <property type="entry name" value="6-PGluconate_DH-like_C_sf"/>
</dbReference>
<dbReference type="Gene3D" id="1.10.1040.10">
    <property type="entry name" value="N-(1-d-carboxylethyl)-l-norvaline Dehydrogenase, domain 2"/>
    <property type="match status" value="1"/>
</dbReference>
<dbReference type="Gene3D" id="3.40.50.720">
    <property type="entry name" value="NAD(P)-binding Rossmann-like Domain"/>
    <property type="match status" value="1"/>
</dbReference>
<dbReference type="SUPFAM" id="SSF48179">
    <property type="entry name" value="6-phosphogluconate dehydrogenase C-terminal domain-like"/>
    <property type="match status" value="1"/>
</dbReference>
<dbReference type="InterPro" id="IPR036291">
    <property type="entry name" value="NAD(P)-bd_dom_sf"/>
</dbReference>
<name>A0A921KE89_SPOPS</name>
<evidence type="ECO:0000256" key="4">
    <source>
        <dbReference type="PIRSR" id="PIRSR000103-1"/>
    </source>
</evidence>